<dbReference type="RefSeq" id="WP_249333581.1">
    <property type="nucleotide sequence ID" value="NZ_JACRSY010000030.1"/>
</dbReference>
<keyword evidence="2" id="KW-1185">Reference proteome</keyword>
<evidence type="ECO:0008006" key="3">
    <source>
        <dbReference type="Google" id="ProtNLM"/>
    </source>
</evidence>
<proteinExistence type="predicted"/>
<dbReference type="Proteomes" id="UP000655830">
    <property type="component" value="Unassembled WGS sequence"/>
</dbReference>
<evidence type="ECO:0000313" key="2">
    <source>
        <dbReference type="Proteomes" id="UP000655830"/>
    </source>
</evidence>
<dbReference type="InterPro" id="IPR025619">
    <property type="entry name" value="YlzJ"/>
</dbReference>
<accession>A0A926EMR5</accession>
<dbReference type="AlphaFoldDB" id="A0A926EMR5"/>
<sequence>MAYYSILPIYMPDEQAPEYEMLDYNGLQVLACKTENGYILDRIYSSNPSDFLIDTLQPGTLLQNNLINKIIR</sequence>
<gene>
    <name evidence="1" type="ORF">H8718_15345</name>
</gene>
<reference evidence="1" key="1">
    <citation type="submission" date="2020-08" db="EMBL/GenBank/DDBJ databases">
        <title>Genome public.</title>
        <authorList>
            <person name="Liu C."/>
            <person name="Sun Q."/>
        </authorList>
    </citation>
    <scope>NUCLEOTIDE SEQUENCE</scope>
    <source>
        <strain evidence="1">NSJ-12</strain>
    </source>
</reference>
<dbReference type="EMBL" id="JACRSY010000030">
    <property type="protein sequence ID" value="MBC8580893.1"/>
    <property type="molecule type" value="Genomic_DNA"/>
</dbReference>
<name>A0A926EMR5_9FIRM</name>
<protein>
    <recommendedName>
        <fullName evidence="3">YlzJ-like protein</fullName>
    </recommendedName>
</protein>
<comment type="caution">
    <text evidence="1">The sequence shown here is derived from an EMBL/GenBank/DDBJ whole genome shotgun (WGS) entry which is preliminary data.</text>
</comment>
<organism evidence="1 2">
    <name type="scientific">Zhenhengia yiwuensis</name>
    <dbReference type="NCBI Taxonomy" id="2763666"/>
    <lineage>
        <taxon>Bacteria</taxon>
        <taxon>Bacillati</taxon>
        <taxon>Bacillota</taxon>
        <taxon>Clostridia</taxon>
        <taxon>Lachnospirales</taxon>
        <taxon>Lachnospiraceae</taxon>
        <taxon>Zhenhengia</taxon>
    </lineage>
</organism>
<evidence type="ECO:0000313" key="1">
    <source>
        <dbReference type="EMBL" id="MBC8580893.1"/>
    </source>
</evidence>
<dbReference type="Pfam" id="PF14035">
    <property type="entry name" value="YlzJ"/>
    <property type="match status" value="1"/>
</dbReference>